<dbReference type="Proteomes" id="UP000298663">
    <property type="component" value="Chromosome X"/>
</dbReference>
<feature type="region of interest" description="Disordered" evidence="1">
    <location>
        <begin position="51"/>
        <end position="70"/>
    </location>
</feature>
<feature type="compositionally biased region" description="Basic and acidic residues" evidence="1">
    <location>
        <begin position="51"/>
        <end position="61"/>
    </location>
</feature>
<comment type="caution">
    <text evidence="2">The sequence shown here is derived from an EMBL/GenBank/DDBJ whole genome shotgun (WGS) entry which is preliminary data.</text>
</comment>
<evidence type="ECO:0000256" key="1">
    <source>
        <dbReference type="SAM" id="MobiDB-lite"/>
    </source>
</evidence>
<reference evidence="2 3" key="2">
    <citation type="journal article" date="2019" name="G3 (Bethesda)">
        <title>Hybrid Assembly of the Genome of the Entomopathogenic Nematode Steinernema carpocapsae Identifies the X-Chromosome.</title>
        <authorList>
            <person name="Serra L."/>
            <person name="Macchietto M."/>
            <person name="Macias-Munoz A."/>
            <person name="McGill C.J."/>
            <person name="Rodriguez I.M."/>
            <person name="Rodriguez B."/>
            <person name="Murad R."/>
            <person name="Mortazavi A."/>
        </authorList>
    </citation>
    <scope>NUCLEOTIDE SEQUENCE [LARGE SCALE GENOMIC DNA]</scope>
    <source>
        <strain evidence="2 3">ALL</strain>
    </source>
</reference>
<evidence type="ECO:0000313" key="3">
    <source>
        <dbReference type="Proteomes" id="UP000298663"/>
    </source>
</evidence>
<proteinExistence type="predicted"/>
<dbReference type="AlphaFoldDB" id="A0A4U8UTY6"/>
<sequence>MYPQRGSRLRRSAIRTVSDGVIVAEPCAHLRPSLPVSSRTHEVGWFMEAIKTDKQSRREGDSSPSTTTTTANCLCARRSNPIGDWRQVTWGDTFGIILA</sequence>
<gene>
    <name evidence="2" type="ORF">L596_002988</name>
</gene>
<dbReference type="EMBL" id="AZBU02000001">
    <property type="protein sequence ID" value="TMS35627.1"/>
    <property type="molecule type" value="Genomic_DNA"/>
</dbReference>
<reference evidence="2 3" key="1">
    <citation type="journal article" date="2015" name="Genome Biol.">
        <title>Comparative genomics of Steinernema reveals deeply conserved gene regulatory networks.</title>
        <authorList>
            <person name="Dillman A.R."/>
            <person name="Macchietto M."/>
            <person name="Porter C.F."/>
            <person name="Rogers A."/>
            <person name="Williams B."/>
            <person name="Antoshechkin I."/>
            <person name="Lee M.M."/>
            <person name="Goodwin Z."/>
            <person name="Lu X."/>
            <person name="Lewis E.E."/>
            <person name="Goodrich-Blair H."/>
            <person name="Stock S.P."/>
            <person name="Adams B.J."/>
            <person name="Sternberg P.W."/>
            <person name="Mortazavi A."/>
        </authorList>
    </citation>
    <scope>NUCLEOTIDE SEQUENCE [LARGE SCALE GENOMIC DNA]</scope>
    <source>
        <strain evidence="2 3">ALL</strain>
    </source>
</reference>
<protein>
    <submittedName>
        <fullName evidence="2">Uncharacterized protein</fullName>
    </submittedName>
</protein>
<keyword evidence="3" id="KW-1185">Reference proteome</keyword>
<dbReference type="EMBL" id="CM016762">
    <property type="protein sequence ID" value="TMS35627.1"/>
    <property type="molecule type" value="Genomic_DNA"/>
</dbReference>
<organism evidence="2 3">
    <name type="scientific">Steinernema carpocapsae</name>
    <name type="common">Entomopathogenic nematode</name>
    <dbReference type="NCBI Taxonomy" id="34508"/>
    <lineage>
        <taxon>Eukaryota</taxon>
        <taxon>Metazoa</taxon>
        <taxon>Ecdysozoa</taxon>
        <taxon>Nematoda</taxon>
        <taxon>Chromadorea</taxon>
        <taxon>Rhabditida</taxon>
        <taxon>Tylenchina</taxon>
        <taxon>Panagrolaimomorpha</taxon>
        <taxon>Strongyloidoidea</taxon>
        <taxon>Steinernematidae</taxon>
        <taxon>Steinernema</taxon>
    </lineage>
</organism>
<name>A0A4U8UTY6_STECR</name>
<accession>A0A4U8UTY6</accession>
<evidence type="ECO:0000313" key="2">
    <source>
        <dbReference type="EMBL" id="TMS35627.1"/>
    </source>
</evidence>